<dbReference type="CDD" id="cd02947">
    <property type="entry name" value="TRX_family"/>
    <property type="match status" value="1"/>
</dbReference>
<sequence length="103" mass="12214">MFLQEEYDNFLRSEKNKDKLIVIDFYADWCGPCRKMKPCFKKCEGKYPDVVFAKVDVDDAEAIAEEEEVEVMPTFIFFKNGERLHKFCGSDEKELEEKIKELK</sequence>
<dbReference type="PIRSF" id="PIRSF000077">
    <property type="entry name" value="Thioredoxin"/>
    <property type="match status" value="1"/>
</dbReference>
<comment type="similarity">
    <text evidence="2">Belongs to the thioredoxin family.</text>
</comment>
<evidence type="ECO:0000256" key="2">
    <source>
        <dbReference type="PIRNR" id="PIRNR000077"/>
    </source>
</evidence>
<protein>
    <recommendedName>
        <fullName evidence="2">Thioredoxin</fullName>
    </recommendedName>
</protein>
<dbReference type="InterPro" id="IPR013766">
    <property type="entry name" value="Thioredoxin_domain"/>
</dbReference>
<evidence type="ECO:0000313" key="5">
    <source>
        <dbReference type="Proteomes" id="UP001159405"/>
    </source>
</evidence>
<dbReference type="PRINTS" id="PR00421">
    <property type="entry name" value="THIOREDOXIN"/>
</dbReference>
<gene>
    <name evidence="4" type="ORF">PLOB_00015847</name>
</gene>
<comment type="caution">
    <text evidence="4">The sequence shown here is derived from an EMBL/GenBank/DDBJ whole genome shotgun (WGS) entry which is preliminary data.</text>
</comment>
<reference evidence="4 5" key="1">
    <citation type="submission" date="2022-05" db="EMBL/GenBank/DDBJ databases">
        <authorList>
            <consortium name="Genoscope - CEA"/>
            <person name="William W."/>
        </authorList>
    </citation>
    <scope>NUCLEOTIDE SEQUENCE [LARGE SCALE GENOMIC DNA]</scope>
</reference>
<dbReference type="Proteomes" id="UP001159405">
    <property type="component" value="Unassembled WGS sequence"/>
</dbReference>
<proteinExistence type="inferred from homology"/>
<dbReference type="PROSITE" id="PS00194">
    <property type="entry name" value="THIOREDOXIN_1"/>
    <property type="match status" value="1"/>
</dbReference>
<feature type="domain" description="Thioredoxin" evidence="3">
    <location>
        <begin position="1"/>
        <end position="103"/>
    </location>
</feature>
<dbReference type="InterPro" id="IPR005746">
    <property type="entry name" value="Thioredoxin"/>
</dbReference>
<dbReference type="InterPro" id="IPR017937">
    <property type="entry name" value="Thioredoxin_CS"/>
</dbReference>
<dbReference type="EMBL" id="CALNXK010000199">
    <property type="protein sequence ID" value="CAH3175308.1"/>
    <property type="molecule type" value="Genomic_DNA"/>
</dbReference>
<dbReference type="Pfam" id="PF00085">
    <property type="entry name" value="Thioredoxin"/>
    <property type="match status" value="1"/>
</dbReference>
<evidence type="ECO:0000313" key="4">
    <source>
        <dbReference type="EMBL" id="CAH3175308.1"/>
    </source>
</evidence>
<evidence type="ECO:0000256" key="1">
    <source>
        <dbReference type="ARBA" id="ARBA00023157"/>
    </source>
</evidence>
<dbReference type="InterPro" id="IPR036249">
    <property type="entry name" value="Thioredoxin-like_sf"/>
</dbReference>
<name>A0ABN8R7C8_9CNID</name>
<dbReference type="SUPFAM" id="SSF52833">
    <property type="entry name" value="Thioredoxin-like"/>
    <property type="match status" value="1"/>
</dbReference>
<evidence type="ECO:0000259" key="3">
    <source>
        <dbReference type="PROSITE" id="PS51352"/>
    </source>
</evidence>
<dbReference type="PROSITE" id="PS51352">
    <property type="entry name" value="THIOREDOXIN_2"/>
    <property type="match status" value="1"/>
</dbReference>
<dbReference type="PANTHER" id="PTHR46115">
    <property type="entry name" value="THIOREDOXIN-LIKE PROTEIN 1"/>
    <property type="match status" value="1"/>
</dbReference>
<accession>A0ABN8R7C8</accession>
<keyword evidence="5" id="KW-1185">Reference proteome</keyword>
<keyword evidence="1" id="KW-1015">Disulfide bond</keyword>
<dbReference type="Gene3D" id="3.40.30.10">
    <property type="entry name" value="Glutaredoxin"/>
    <property type="match status" value="1"/>
</dbReference>
<organism evidence="4 5">
    <name type="scientific">Porites lobata</name>
    <dbReference type="NCBI Taxonomy" id="104759"/>
    <lineage>
        <taxon>Eukaryota</taxon>
        <taxon>Metazoa</taxon>
        <taxon>Cnidaria</taxon>
        <taxon>Anthozoa</taxon>
        <taxon>Hexacorallia</taxon>
        <taxon>Scleractinia</taxon>
        <taxon>Fungiina</taxon>
        <taxon>Poritidae</taxon>
        <taxon>Porites</taxon>
    </lineage>
</organism>